<dbReference type="InterPro" id="IPR016193">
    <property type="entry name" value="Cytidine_deaminase-like"/>
</dbReference>
<feature type="domain" description="CMP/dCMP-type deaminase" evidence="1">
    <location>
        <begin position="1"/>
        <end position="117"/>
    </location>
</feature>
<organism evidence="2 3">
    <name type="scientific">Phenylobacterium kunshanense</name>
    <dbReference type="NCBI Taxonomy" id="1445034"/>
    <lineage>
        <taxon>Bacteria</taxon>
        <taxon>Pseudomonadati</taxon>
        <taxon>Pseudomonadota</taxon>
        <taxon>Alphaproteobacteria</taxon>
        <taxon>Caulobacterales</taxon>
        <taxon>Caulobacteraceae</taxon>
        <taxon>Phenylobacterium</taxon>
    </lineage>
</organism>
<dbReference type="SUPFAM" id="SSF53927">
    <property type="entry name" value="Cytidine deaminase-like"/>
    <property type="match status" value="1"/>
</dbReference>
<keyword evidence="3" id="KW-1185">Reference proteome</keyword>
<sequence>MRRAIALARTRVGLTAENPAVGCVIVRDGVVVGEGVTGEGGRPHGEEVALDGAADLARGATAYVTLEPCGQRSSGGLSCSERLVAAGVLRVVVACSDSSIYADGEGSRRLQAAGVAVDHGLMQAEAEALYAAYRPAKSLESRR</sequence>
<dbReference type="Gene3D" id="3.40.140.10">
    <property type="entry name" value="Cytidine Deaminase, domain 2"/>
    <property type="match status" value="1"/>
</dbReference>
<dbReference type="PANTHER" id="PTHR11079:SF162">
    <property type="entry name" value="RIBOFLAVIN BIOSYNTHESIS PROTEIN PYRD, CHLOROPLASTIC"/>
    <property type="match status" value="1"/>
</dbReference>
<dbReference type="Pfam" id="PF00383">
    <property type="entry name" value="dCMP_cyt_deam_1"/>
    <property type="match status" value="1"/>
</dbReference>
<comment type="caution">
    <text evidence="2">The sequence shown here is derived from an EMBL/GenBank/DDBJ whole genome shotgun (WGS) entry which is preliminary data.</text>
</comment>
<evidence type="ECO:0000259" key="1">
    <source>
        <dbReference type="PROSITE" id="PS51747"/>
    </source>
</evidence>
<dbReference type="AlphaFoldDB" id="A0A328BE65"/>
<dbReference type="Proteomes" id="UP000249524">
    <property type="component" value="Unassembled WGS sequence"/>
</dbReference>
<reference evidence="2 3" key="1">
    <citation type="submission" date="2018-05" db="EMBL/GenBank/DDBJ databases">
        <authorList>
            <person name="Lanie J.A."/>
            <person name="Ng W.-L."/>
            <person name="Kazmierczak K.M."/>
            <person name="Andrzejewski T.M."/>
            <person name="Davidsen T.M."/>
            <person name="Wayne K.J."/>
            <person name="Tettelin H."/>
            <person name="Glass J.I."/>
            <person name="Rusch D."/>
            <person name="Podicherti R."/>
            <person name="Tsui H.-C.T."/>
            <person name="Winkler M.E."/>
        </authorList>
    </citation>
    <scope>NUCLEOTIDE SEQUENCE [LARGE SCALE GENOMIC DNA]</scope>
    <source>
        <strain evidence="2 3">BUT-10</strain>
    </source>
</reference>
<proteinExistence type="predicted"/>
<dbReference type="OrthoDB" id="9800865at2"/>
<name>A0A328BE65_9CAUL</name>
<accession>A0A328BE65</accession>
<gene>
    <name evidence="2" type="ORF">DJ019_12535</name>
</gene>
<evidence type="ECO:0000313" key="2">
    <source>
        <dbReference type="EMBL" id="RAK65029.1"/>
    </source>
</evidence>
<dbReference type="InterPro" id="IPR002125">
    <property type="entry name" value="CMP_dCMP_dom"/>
</dbReference>
<dbReference type="GO" id="GO:0008835">
    <property type="term" value="F:diaminohydroxyphosphoribosylaminopyrimidine deaminase activity"/>
    <property type="evidence" value="ECO:0007669"/>
    <property type="project" value="TreeGrafter"/>
</dbReference>
<dbReference type="EMBL" id="QFYS01000005">
    <property type="protein sequence ID" value="RAK65029.1"/>
    <property type="molecule type" value="Genomic_DNA"/>
</dbReference>
<evidence type="ECO:0000313" key="3">
    <source>
        <dbReference type="Proteomes" id="UP000249524"/>
    </source>
</evidence>
<dbReference type="PANTHER" id="PTHR11079">
    <property type="entry name" value="CYTOSINE DEAMINASE FAMILY MEMBER"/>
    <property type="match status" value="1"/>
</dbReference>
<protein>
    <submittedName>
        <fullName evidence="2">Riboflavin biosynthesis protein RibD</fullName>
    </submittedName>
</protein>
<dbReference type="PROSITE" id="PS51747">
    <property type="entry name" value="CYT_DCMP_DEAMINASES_2"/>
    <property type="match status" value="1"/>
</dbReference>